<dbReference type="PANTHER" id="PTHR24299">
    <property type="entry name" value="CYTOCHROME P450 FAMILY 1"/>
    <property type="match status" value="1"/>
</dbReference>
<dbReference type="Pfam" id="PF00067">
    <property type="entry name" value="p450"/>
    <property type="match status" value="1"/>
</dbReference>
<sequence length="216" mass="23840">MEPLLSIAVVTLFFFFFFLAVTNQKLYYYNRRSSLPPGPGQPRIPLLGYLFCRPPTVASLSAVLRRLHDAHGPIVTLWAGSRPAIFIAGHEIAHRTLVSMGVAFAQRPPSLSYGVNGYGINSAAYGSRWALLRRNLSSHLVAADISGPLWLSIDKLVQSLEVEAREGVNGIVVASDRLRHVVFFFFAALCFGEGIDDDVLAHLRGLHAEILSRRRA</sequence>
<keyword evidence="2" id="KW-1185">Reference proteome</keyword>
<reference evidence="1" key="1">
    <citation type="submission" date="2020-05" db="EMBL/GenBank/DDBJ databases">
        <title>WGS assembly of Panicum virgatum.</title>
        <authorList>
            <person name="Lovell J.T."/>
            <person name="Jenkins J."/>
            <person name="Shu S."/>
            <person name="Juenger T.E."/>
            <person name="Schmutz J."/>
        </authorList>
    </citation>
    <scope>NUCLEOTIDE SEQUENCE</scope>
    <source>
        <strain evidence="1">AP13</strain>
    </source>
</reference>
<dbReference type="SUPFAM" id="SSF48264">
    <property type="entry name" value="Cytochrome P450"/>
    <property type="match status" value="1"/>
</dbReference>
<organism evidence="1 2">
    <name type="scientific">Panicum virgatum</name>
    <name type="common">Blackwell switchgrass</name>
    <dbReference type="NCBI Taxonomy" id="38727"/>
    <lineage>
        <taxon>Eukaryota</taxon>
        <taxon>Viridiplantae</taxon>
        <taxon>Streptophyta</taxon>
        <taxon>Embryophyta</taxon>
        <taxon>Tracheophyta</taxon>
        <taxon>Spermatophyta</taxon>
        <taxon>Magnoliopsida</taxon>
        <taxon>Liliopsida</taxon>
        <taxon>Poales</taxon>
        <taxon>Poaceae</taxon>
        <taxon>PACMAD clade</taxon>
        <taxon>Panicoideae</taxon>
        <taxon>Panicodae</taxon>
        <taxon>Paniceae</taxon>
        <taxon>Panicinae</taxon>
        <taxon>Panicum</taxon>
        <taxon>Panicum sect. Hiantes</taxon>
    </lineage>
</organism>
<dbReference type="InterPro" id="IPR036396">
    <property type="entry name" value="Cyt_P450_sf"/>
</dbReference>
<evidence type="ECO:0000313" key="1">
    <source>
        <dbReference type="EMBL" id="KAG2611658.1"/>
    </source>
</evidence>
<name>A0A8T0TPL1_PANVG</name>
<protein>
    <submittedName>
        <fullName evidence="1">Uncharacterized protein</fullName>
    </submittedName>
</protein>
<gene>
    <name evidence="1" type="ORF">PVAP13_4KG182220</name>
</gene>
<dbReference type="AlphaFoldDB" id="A0A8T0TPL1"/>
<dbReference type="EMBL" id="CM029043">
    <property type="protein sequence ID" value="KAG2611658.1"/>
    <property type="molecule type" value="Genomic_DNA"/>
</dbReference>
<dbReference type="PANTHER" id="PTHR24299:SF14">
    <property type="entry name" value="OS10G0514300 PROTEIN"/>
    <property type="match status" value="1"/>
</dbReference>
<evidence type="ECO:0000313" key="2">
    <source>
        <dbReference type="Proteomes" id="UP000823388"/>
    </source>
</evidence>
<dbReference type="InterPro" id="IPR001128">
    <property type="entry name" value="Cyt_P450"/>
</dbReference>
<dbReference type="GO" id="GO:0005506">
    <property type="term" value="F:iron ion binding"/>
    <property type="evidence" value="ECO:0007669"/>
    <property type="project" value="InterPro"/>
</dbReference>
<accession>A0A8T0TPL1</accession>
<dbReference type="Gene3D" id="1.10.630.10">
    <property type="entry name" value="Cytochrome P450"/>
    <property type="match status" value="1"/>
</dbReference>
<comment type="caution">
    <text evidence="1">The sequence shown here is derived from an EMBL/GenBank/DDBJ whole genome shotgun (WGS) entry which is preliminary data.</text>
</comment>
<dbReference type="GO" id="GO:0020037">
    <property type="term" value="F:heme binding"/>
    <property type="evidence" value="ECO:0007669"/>
    <property type="project" value="InterPro"/>
</dbReference>
<dbReference type="GO" id="GO:0016705">
    <property type="term" value="F:oxidoreductase activity, acting on paired donors, with incorporation or reduction of molecular oxygen"/>
    <property type="evidence" value="ECO:0007669"/>
    <property type="project" value="InterPro"/>
</dbReference>
<dbReference type="Proteomes" id="UP000823388">
    <property type="component" value="Chromosome 4K"/>
</dbReference>
<proteinExistence type="predicted"/>
<dbReference type="GO" id="GO:0004497">
    <property type="term" value="F:monooxygenase activity"/>
    <property type="evidence" value="ECO:0007669"/>
    <property type="project" value="InterPro"/>
</dbReference>